<organism evidence="6 7">
    <name type="scientific">Lutibacter aestuarii</name>
    <dbReference type="NCBI Taxonomy" id="861111"/>
    <lineage>
        <taxon>Bacteria</taxon>
        <taxon>Pseudomonadati</taxon>
        <taxon>Bacteroidota</taxon>
        <taxon>Flavobacteriia</taxon>
        <taxon>Flavobacteriales</taxon>
        <taxon>Flavobacteriaceae</taxon>
        <taxon>Lutibacter</taxon>
    </lineage>
</organism>
<keyword evidence="6" id="KW-0328">Glycosyltransferase</keyword>
<evidence type="ECO:0000256" key="5">
    <source>
        <dbReference type="HAMAP-Rule" id="MF_00113"/>
    </source>
</evidence>
<comment type="function">
    <text evidence="5">Transfers and isomerizes the ribose moiety from AdoMet to the 7-aminomethyl group of 7-deazaguanine (preQ1-tRNA) to give epoxyqueuosine (oQ-tRNA).</text>
</comment>
<dbReference type="InterPro" id="IPR036100">
    <property type="entry name" value="QueA_sf"/>
</dbReference>
<keyword evidence="3 5" id="KW-0949">S-adenosyl-L-methionine</keyword>
<evidence type="ECO:0000313" key="6">
    <source>
        <dbReference type="EMBL" id="MFD0760662.1"/>
    </source>
</evidence>
<dbReference type="EMBL" id="JBHTIC010000002">
    <property type="protein sequence ID" value="MFD0760662.1"/>
    <property type="molecule type" value="Genomic_DNA"/>
</dbReference>
<gene>
    <name evidence="5 6" type="primary">queA</name>
    <name evidence="6" type="ORF">ACFQZW_01055</name>
</gene>
<evidence type="ECO:0000256" key="3">
    <source>
        <dbReference type="ARBA" id="ARBA00022691"/>
    </source>
</evidence>
<dbReference type="InterPro" id="IPR042119">
    <property type="entry name" value="QueA_dom2"/>
</dbReference>
<dbReference type="PANTHER" id="PTHR30307:SF0">
    <property type="entry name" value="S-ADENOSYLMETHIONINE:TRNA RIBOSYLTRANSFERASE-ISOMERASE"/>
    <property type="match status" value="1"/>
</dbReference>
<dbReference type="Gene3D" id="2.40.10.240">
    <property type="entry name" value="QueA-like"/>
    <property type="match status" value="1"/>
</dbReference>
<comment type="pathway">
    <text evidence="5">tRNA modification; tRNA-queuosine biosynthesis.</text>
</comment>
<proteinExistence type="inferred from homology"/>
<evidence type="ECO:0000256" key="4">
    <source>
        <dbReference type="ARBA" id="ARBA00022785"/>
    </source>
</evidence>
<comment type="subunit">
    <text evidence="5">Monomer.</text>
</comment>
<comment type="subcellular location">
    <subcellularLocation>
        <location evidence="5">Cytoplasm</location>
    </subcellularLocation>
</comment>
<evidence type="ECO:0000256" key="1">
    <source>
        <dbReference type="ARBA" id="ARBA00022490"/>
    </source>
</evidence>
<dbReference type="PANTHER" id="PTHR30307">
    <property type="entry name" value="S-ADENOSYLMETHIONINE:TRNA RIBOSYLTRANSFERASE-ISOMERASE"/>
    <property type="match status" value="1"/>
</dbReference>
<evidence type="ECO:0000256" key="2">
    <source>
        <dbReference type="ARBA" id="ARBA00022679"/>
    </source>
</evidence>
<accession>A0ABW2Z4S1</accession>
<name>A0ABW2Z4S1_9FLAO</name>
<dbReference type="Gene3D" id="3.40.1780.10">
    <property type="entry name" value="QueA-like"/>
    <property type="match status" value="1"/>
</dbReference>
<dbReference type="NCBIfam" id="NF001140">
    <property type="entry name" value="PRK00147.1"/>
    <property type="match status" value="1"/>
</dbReference>
<comment type="catalytic activity">
    <reaction evidence="5">
        <text>7-aminomethyl-7-carbaguanosine(34) in tRNA + S-adenosyl-L-methionine = epoxyqueuosine(34) in tRNA + adenine + L-methionine + 2 H(+)</text>
        <dbReference type="Rhea" id="RHEA:32155"/>
        <dbReference type="Rhea" id="RHEA-COMP:10342"/>
        <dbReference type="Rhea" id="RHEA-COMP:18582"/>
        <dbReference type="ChEBI" id="CHEBI:15378"/>
        <dbReference type="ChEBI" id="CHEBI:16708"/>
        <dbReference type="ChEBI" id="CHEBI:57844"/>
        <dbReference type="ChEBI" id="CHEBI:59789"/>
        <dbReference type="ChEBI" id="CHEBI:82833"/>
        <dbReference type="ChEBI" id="CHEBI:194443"/>
        <dbReference type="EC" id="2.4.99.17"/>
    </reaction>
</comment>
<comment type="similarity">
    <text evidence="5">Belongs to the QueA family.</text>
</comment>
<dbReference type="Proteomes" id="UP001597032">
    <property type="component" value="Unassembled WGS sequence"/>
</dbReference>
<dbReference type="GO" id="GO:0051075">
    <property type="term" value="F:S-adenosylmethionine:tRNA ribosyltransferase-isomerase activity"/>
    <property type="evidence" value="ECO:0007669"/>
    <property type="project" value="UniProtKB-EC"/>
</dbReference>
<dbReference type="InterPro" id="IPR003699">
    <property type="entry name" value="QueA"/>
</dbReference>
<evidence type="ECO:0000313" key="7">
    <source>
        <dbReference type="Proteomes" id="UP001597032"/>
    </source>
</evidence>
<keyword evidence="7" id="KW-1185">Reference proteome</keyword>
<comment type="caution">
    <text evidence="6">The sequence shown here is derived from an EMBL/GenBank/DDBJ whole genome shotgun (WGS) entry which is preliminary data.</text>
</comment>
<dbReference type="HAMAP" id="MF_00113">
    <property type="entry name" value="QueA"/>
    <property type="match status" value="1"/>
</dbReference>
<dbReference type="Pfam" id="PF02547">
    <property type="entry name" value="Queuosine_synth"/>
    <property type="match status" value="1"/>
</dbReference>
<dbReference type="EC" id="2.4.99.17" evidence="5"/>
<protein>
    <recommendedName>
        <fullName evidence="5">S-adenosylmethionine:tRNA ribosyltransferase-isomerase</fullName>
        <ecNumber evidence="5">2.4.99.17</ecNumber>
    </recommendedName>
    <alternativeName>
        <fullName evidence="5">Queuosine biosynthesis protein QueA</fullName>
    </alternativeName>
</protein>
<dbReference type="RefSeq" id="WP_298263755.1">
    <property type="nucleotide sequence ID" value="NZ_JBHTIC010000002.1"/>
</dbReference>
<reference evidence="7" key="1">
    <citation type="journal article" date="2019" name="Int. J. Syst. Evol. Microbiol.">
        <title>The Global Catalogue of Microorganisms (GCM) 10K type strain sequencing project: providing services to taxonomists for standard genome sequencing and annotation.</title>
        <authorList>
            <consortium name="The Broad Institute Genomics Platform"/>
            <consortium name="The Broad Institute Genome Sequencing Center for Infectious Disease"/>
            <person name="Wu L."/>
            <person name="Ma J."/>
        </authorList>
    </citation>
    <scope>NUCLEOTIDE SEQUENCE [LARGE SCALE GENOMIC DNA]</scope>
    <source>
        <strain evidence="7">CCUG 60022</strain>
    </source>
</reference>
<keyword evidence="4 5" id="KW-0671">Queuosine biosynthesis</keyword>
<keyword evidence="1 5" id="KW-0963">Cytoplasm</keyword>
<keyword evidence="2 5" id="KW-0808">Transferase</keyword>
<sequence>MKLSHFKFDLPEDLLAEYPAEHRDEARLMVLNRKTQTIEHKMFKDLIEYFDEGDLMVLNNTKVFPARMYGEKEKTGARIEVFLLRELNAESRLWDVLVDPARKIRIGNKLFFGDDESLVAEVIDNTTSRGRTLRFLYDGSYEEFRKKLDELGETPLPKYIKRAVEPSDEERYQTIYAKHEGAVAAPTAGLHFSKHLMKRLEIKGVDFAEVTLHVGLGTFSPVEVEDLSKHKMDSEQSLVPENTAEIVNNAIDNKKRVCAVGTTVMRALESSVSSDKHLNAFNGWTNKFIFPPYDFSIANCMITNFHTPKSTLMMMVAAFAGYDFLMEAYKEAVKEKYKFYSYGDAMLII</sequence>
<dbReference type="InterPro" id="IPR042118">
    <property type="entry name" value="QueA_dom1"/>
</dbReference>
<dbReference type="NCBIfam" id="TIGR00113">
    <property type="entry name" value="queA"/>
    <property type="match status" value="1"/>
</dbReference>
<dbReference type="SUPFAM" id="SSF111337">
    <property type="entry name" value="QueA-like"/>
    <property type="match status" value="1"/>
</dbReference>